<comment type="caution">
    <text evidence="5">The sequence shown here is derived from an EMBL/GenBank/DDBJ whole genome shotgun (WGS) entry which is preliminary data.</text>
</comment>
<proteinExistence type="predicted"/>
<dbReference type="PANTHER" id="PTHR43137:SF1">
    <property type="entry name" value="DIHYDROOROTASE"/>
    <property type="match status" value="1"/>
</dbReference>
<keyword evidence="3" id="KW-0862">Zinc</keyword>
<gene>
    <name evidence="5" type="ORF">SLEP1_g9663</name>
</gene>
<dbReference type="PROSITE" id="PS00482">
    <property type="entry name" value="DIHYDROOROTASE_1"/>
    <property type="match status" value="1"/>
</dbReference>
<dbReference type="GO" id="GO:0006207">
    <property type="term" value="P:'de novo' pyrimidine nucleobase biosynthetic process"/>
    <property type="evidence" value="ECO:0007669"/>
    <property type="project" value="TreeGrafter"/>
</dbReference>
<dbReference type="GO" id="GO:0004151">
    <property type="term" value="F:dihydroorotase activity"/>
    <property type="evidence" value="ECO:0007669"/>
    <property type="project" value="InterPro"/>
</dbReference>
<accession>A0AAV5IFI9</accession>
<dbReference type="InterPro" id="IPR002195">
    <property type="entry name" value="Dihydroorotase_CS"/>
</dbReference>
<keyword evidence="4" id="KW-0665">Pyrimidine biosynthesis</keyword>
<dbReference type="GO" id="GO:0046872">
    <property type="term" value="F:metal ion binding"/>
    <property type="evidence" value="ECO:0007669"/>
    <property type="project" value="UniProtKB-KW"/>
</dbReference>
<name>A0AAV5IFI9_9ROSI</name>
<evidence type="ECO:0000313" key="5">
    <source>
        <dbReference type="EMBL" id="GKU96426.1"/>
    </source>
</evidence>
<keyword evidence="2" id="KW-0378">Hydrolase</keyword>
<dbReference type="SUPFAM" id="SSF51556">
    <property type="entry name" value="Metallo-dependent hydrolases"/>
    <property type="match status" value="1"/>
</dbReference>
<evidence type="ECO:0000256" key="2">
    <source>
        <dbReference type="ARBA" id="ARBA00022801"/>
    </source>
</evidence>
<dbReference type="GO" id="GO:0009507">
    <property type="term" value="C:chloroplast"/>
    <property type="evidence" value="ECO:0007669"/>
    <property type="project" value="TreeGrafter"/>
</dbReference>
<sequence>MELTLVQSDDWHLHLRDGELLQAVVPHSANHFGGAIVMPNLKSPVTTTAAAVTYWELILKALPAASNFYPL</sequence>
<dbReference type="InterPro" id="IPR004721">
    <property type="entry name" value="DHOdimr"/>
</dbReference>
<protein>
    <recommendedName>
        <fullName evidence="7">Dihydroorotase</fullName>
    </recommendedName>
</protein>
<evidence type="ECO:0000313" key="6">
    <source>
        <dbReference type="Proteomes" id="UP001054252"/>
    </source>
</evidence>
<dbReference type="Gene3D" id="3.20.20.140">
    <property type="entry name" value="Metal-dependent hydrolases"/>
    <property type="match status" value="1"/>
</dbReference>
<evidence type="ECO:0000256" key="1">
    <source>
        <dbReference type="ARBA" id="ARBA00022723"/>
    </source>
</evidence>
<evidence type="ECO:0000256" key="3">
    <source>
        <dbReference type="ARBA" id="ARBA00022833"/>
    </source>
</evidence>
<dbReference type="GO" id="GO:0006221">
    <property type="term" value="P:pyrimidine nucleotide biosynthetic process"/>
    <property type="evidence" value="ECO:0007669"/>
    <property type="project" value="UniProtKB-KW"/>
</dbReference>
<dbReference type="EMBL" id="BPVZ01000010">
    <property type="protein sequence ID" value="GKU96426.1"/>
    <property type="molecule type" value="Genomic_DNA"/>
</dbReference>
<dbReference type="Proteomes" id="UP001054252">
    <property type="component" value="Unassembled WGS sequence"/>
</dbReference>
<keyword evidence="6" id="KW-1185">Reference proteome</keyword>
<dbReference type="PANTHER" id="PTHR43137">
    <property type="entry name" value="DIHYDROOROTASE"/>
    <property type="match status" value="1"/>
</dbReference>
<keyword evidence="1" id="KW-0479">Metal-binding</keyword>
<dbReference type="AlphaFoldDB" id="A0AAV5IFI9"/>
<evidence type="ECO:0008006" key="7">
    <source>
        <dbReference type="Google" id="ProtNLM"/>
    </source>
</evidence>
<evidence type="ECO:0000256" key="4">
    <source>
        <dbReference type="ARBA" id="ARBA00022975"/>
    </source>
</evidence>
<reference evidence="5 6" key="1">
    <citation type="journal article" date="2021" name="Commun. Biol.">
        <title>The genome of Shorea leprosula (Dipterocarpaceae) highlights the ecological relevance of drought in aseasonal tropical rainforests.</title>
        <authorList>
            <person name="Ng K.K.S."/>
            <person name="Kobayashi M.J."/>
            <person name="Fawcett J.A."/>
            <person name="Hatakeyama M."/>
            <person name="Paape T."/>
            <person name="Ng C.H."/>
            <person name="Ang C.C."/>
            <person name="Tnah L.H."/>
            <person name="Lee C.T."/>
            <person name="Nishiyama T."/>
            <person name="Sese J."/>
            <person name="O'Brien M.J."/>
            <person name="Copetti D."/>
            <person name="Mohd Noor M.I."/>
            <person name="Ong R.C."/>
            <person name="Putra M."/>
            <person name="Sireger I.Z."/>
            <person name="Indrioko S."/>
            <person name="Kosugi Y."/>
            <person name="Izuno A."/>
            <person name="Isagi Y."/>
            <person name="Lee S.L."/>
            <person name="Shimizu K.K."/>
        </authorList>
    </citation>
    <scope>NUCLEOTIDE SEQUENCE [LARGE SCALE GENOMIC DNA]</scope>
    <source>
        <strain evidence="5">214</strain>
    </source>
</reference>
<dbReference type="InterPro" id="IPR032466">
    <property type="entry name" value="Metal_Hydrolase"/>
</dbReference>
<organism evidence="5 6">
    <name type="scientific">Rubroshorea leprosula</name>
    <dbReference type="NCBI Taxonomy" id="152421"/>
    <lineage>
        <taxon>Eukaryota</taxon>
        <taxon>Viridiplantae</taxon>
        <taxon>Streptophyta</taxon>
        <taxon>Embryophyta</taxon>
        <taxon>Tracheophyta</taxon>
        <taxon>Spermatophyta</taxon>
        <taxon>Magnoliopsida</taxon>
        <taxon>eudicotyledons</taxon>
        <taxon>Gunneridae</taxon>
        <taxon>Pentapetalae</taxon>
        <taxon>rosids</taxon>
        <taxon>malvids</taxon>
        <taxon>Malvales</taxon>
        <taxon>Dipterocarpaceae</taxon>
        <taxon>Rubroshorea</taxon>
    </lineage>
</organism>